<protein>
    <recommendedName>
        <fullName evidence="1">Caspase family p20 domain-containing protein</fullName>
    </recommendedName>
</protein>
<reference evidence="3" key="1">
    <citation type="journal article" date="2019" name="PLoS Negl. Trop. Dis.">
        <title>Revisiting the worldwide diversity of Leptospira species in the environment.</title>
        <authorList>
            <person name="Vincent A.T."/>
            <person name="Schiettekatte O."/>
            <person name="Bourhy P."/>
            <person name="Veyrier F.J."/>
            <person name="Picardeau M."/>
        </authorList>
    </citation>
    <scope>NUCLEOTIDE SEQUENCE [LARGE SCALE GENOMIC DNA]</scope>
    <source>
        <strain evidence="3">201601298</strain>
    </source>
</reference>
<dbReference type="EMBL" id="RQHK01000011">
    <property type="protein sequence ID" value="TGM74403.1"/>
    <property type="molecule type" value="Genomic_DNA"/>
</dbReference>
<dbReference type="InterPro" id="IPR058873">
    <property type="entry name" value="PDDEXK_GAPS4"/>
</dbReference>
<organism evidence="2 3">
    <name type="scientific">Leptospira mtsangambouensis</name>
    <dbReference type="NCBI Taxonomy" id="2484912"/>
    <lineage>
        <taxon>Bacteria</taxon>
        <taxon>Pseudomonadati</taxon>
        <taxon>Spirochaetota</taxon>
        <taxon>Spirochaetia</taxon>
        <taxon>Leptospirales</taxon>
        <taxon>Leptospiraceae</taxon>
        <taxon>Leptospira</taxon>
    </lineage>
</organism>
<dbReference type="RefSeq" id="WP_135694765.1">
    <property type="nucleotide sequence ID" value="NZ_RQHK01000011.1"/>
</dbReference>
<proteinExistence type="predicted"/>
<keyword evidence="3" id="KW-1185">Reference proteome</keyword>
<evidence type="ECO:0000313" key="3">
    <source>
        <dbReference type="Proteomes" id="UP000297940"/>
    </source>
</evidence>
<dbReference type="Proteomes" id="UP000297940">
    <property type="component" value="Unassembled WGS sequence"/>
</dbReference>
<evidence type="ECO:0000313" key="2">
    <source>
        <dbReference type="EMBL" id="TGM74403.1"/>
    </source>
</evidence>
<comment type="caution">
    <text evidence="2">The sequence shown here is derived from an EMBL/GenBank/DDBJ whole genome shotgun (WGS) entry which is preliminary data.</text>
</comment>
<feature type="domain" description="Caspase family p20" evidence="1">
    <location>
        <begin position="262"/>
        <end position="291"/>
    </location>
</feature>
<dbReference type="InterPro" id="IPR001309">
    <property type="entry name" value="Pept_C14_p20"/>
</dbReference>
<dbReference type="PROSITE" id="PS50208">
    <property type="entry name" value="CASPASE_P20"/>
    <property type="match status" value="1"/>
</dbReference>
<name>A0ABY2NZY1_9LEPT</name>
<evidence type="ECO:0000259" key="1">
    <source>
        <dbReference type="PROSITE" id="PS50208"/>
    </source>
</evidence>
<gene>
    <name evidence="2" type="ORF">EHR01_10610</name>
</gene>
<dbReference type="Pfam" id="PF26115">
    <property type="entry name" value="PDDEXK_GAPS4"/>
    <property type="match status" value="1"/>
</dbReference>
<accession>A0ABY2NZY1</accession>
<sequence>MAETANIAKMADILAKEIFSEFFWQHDSTTNSNFNCEDSEHGKNTHPADIVFFYDEPYHKSRTYILCDLKSYASNTLKSKNLNTEIVSLAQSMSCAEKSNQFQKRFFHSNVSPEISGLLFIYNHDNDYDKDFNIVLDKIKIEDINIPKDSKIVILGPLDIYWLDNVRLQLIFLRGTKKLPSSEDCRYFYPHLVRYKNIQYLEAKSATLEMLTAPWIILTHTKDSKKGYTIFYKRKGESVEEFLYFIDYLLHFQILIDDVDIEVFHLFGIDECISLFNKAKTQYIEKCKGTEAIEKAINSIQFSRMHHIKTRFSELEIGINNV</sequence>